<comment type="subcellular location">
    <subcellularLocation>
        <location evidence="2">Host cell</location>
    </subcellularLocation>
    <subcellularLocation>
        <location evidence="3">Secreted</location>
    </subcellularLocation>
</comment>
<dbReference type="InterPro" id="IPR001646">
    <property type="entry name" value="5peptide_repeat"/>
</dbReference>
<keyword evidence="12" id="KW-0843">Virulence</keyword>
<dbReference type="SUPFAM" id="SSF141571">
    <property type="entry name" value="Pentapeptide repeat-like"/>
    <property type="match status" value="3"/>
</dbReference>
<evidence type="ECO:0000256" key="16">
    <source>
        <dbReference type="SAM" id="MobiDB-lite"/>
    </source>
</evidence>
<dbReference type="Pfam" id="PF13979">
    <property type="entry name" value="SopA_C"/>
    <property type="match status" value="1"/>
</dbReference>
<dbReference type="PANTHER" id="PTHR47485:SF1">
    <property type="entry name" value="THYLAKOID LUMENAL 17.4 KDA PROTEIN, CHLOROPLASTIC"/>
    <property type="match status" value="1"/>
</dbReference>
<evidence type="ECO:0000256" key="15">
    <source>
        <dbReference type="ARBA" id="ARBA00032669"/>
    </source>
</evidence>
<comment type="similarity">
    <text evidence="4">Belongs to the SopA E3 ligase family.</text>
</comment>
<evidence type="ECO:0000256" key="6">
    <source>
        <dbReference type="ARBA" id="ARBA00021624"/>
    </source>
</evidence>
<keyword evidence="10" id="KW-0833">Ubl conjugation pathway</keyword>
<evidence type="ECO:0000256" key="1">
    <source>
        <dbReference type="ARBA" id="ARBA00000885"/>
    </source>
</evidence>
<evidence type="ECO:0000256" key="10">
    <source>
        <dbReference type="ARBA" id="ARBA00022786"/>
    </source>
</evidence>
<keyword evidence="8" id="KW-0808">Transferase</keyword>
<evidence type="ECO:0000256" key="2">
    <source>
        <dbReference type="ARBA" id="ARBA00004340"/>
    </source>
</evidence>
<evidence type="ECO:0000256" key="7">
    <source>
        <dbReference type="ARBA" id="ARBA00022525"/>
    </source>
</evidence>
<dbReference type="RefSeq" id="WP_280937623.1">
    <property type="nucleotide sequence ID" value="NZ_CP123759.1"/>
</dbReference>
<comment type="catalytic activity">
    <reaction evidence="1">
        <text>S-ubiquitinyl-[E2 ubiquitin-conjugating enzyme]-L-cysteine + [acceptor protein]-L-lysine = [E2 ubiquitin-conjugating enzyme]-L-cysteine + N(6)-ubiquitinyl-[acceptor protein]-L-lysine.</text>
        <dbReference type="EC" id="2.3.2.26"/>
    </reaction>
</comment>
<proteinExistence type="inferred from homology"/>
<evidence type="ECO:0000256" key="14">
    <source>
        <dbReference type="ARBA" id="ARBA00030158"/>
    </source>
</evidence>
<keyword evidence="9" id="KW-0677">Repeat</keyword>
<name>A0ABY8P0D3_9GAMM</name>
<evidence type="ECO:0000313" key="19">
    <source>
        <dbReference type="EMBL" id="WGO82943.1"/>
    </source>
</evidence>
<evidence type="ECO:0000256" key="12">
    <source>
        <dbReference type="ARBA" id="ARBA00023026"/>
    </source>
</evidence>
<evidence type="ECO:0000256" key="11">
    <source>
        <dbReference type="ARBA" id="ARBA00022843"/>
    </source>
</evidence>
<dbReference type="Gene3D" id="1.25.40.300">
    <property type="entry name" value="Putative secreted effector protein"/>
    <property type="match status" value="1"/>
</dbReference>
<dbReference type="Gene3D" id="2.160.20.80">
    <property type="entry name" value="E3 ubiquitin-protein ligase SopA"/>
    <property type="match status" value="3"/>
</dbReference>
<feature type="compositionally biased region" description="Basic and acidic residues" evidence="16">
    <location>
        <begin position="26"/>
        <end position="35"/>
    </location>
</feature>
<protein>
    <recommendedName>
        <fullName evidence="6">E3 ubiquitin-protein ligase SopA</fullName>
        <ecNumber evidence="5">2.3.2.26</ecNumber>
    </recommendedName>
    <alternativeName>
        <fullName evidence="15">HECT-type E3 ubiquitin transferase SopA</fullName>
    </alternativeName>
    <alternativeName>
        <fullName evidence="13">Salmonella outer protein A</fullName>
    </alternativeName>
    <alternativeName>
        <fullName evidence="14">Secreted effector protein SopA</fullName>
    </alternativeName>
</protein>
<dbReference type="Gene3D" id="1.10.4140.10">
    <property type="entry name" value="effector protein (NleL)"/>
    <property type="match status" value="1"/>
</dbReference>
<dbReference type="InterPro" id="IPR038270">
    <property type="entry name" value="SopA-like_catalytic_sf"/>
</dbReference>
<dbReference type="InterPro" id="IPR025725">
    <property type="entry name" value="SopA-like_cat"/>
</dbReference>
<evidence type="ECO:0000259" key="17">
    <source>
        <dbReference type="Pfam" id="PF13979"/>
    </source>
</evidence>
<dbReference type="PANTHER" id="PTHR47485">
    <property type="entry name" value="THYLAKOID LUMENAL 17.4 KDA PROTEIN, CHLOROPLASTIC"/>
    <property type="match status" value="1"/>
</dbReference>
<organism evidence="19 20">
    <name type="scientific">Arsenophonus apicola</name>
    <dbReference type="NCBI Taxonomy" id="2879119"/>
    <lineage>
        <taxon>Bacteria</taxon>
        <taxon>Pseudomonadati</taxon>
        <taxon>Pseudomonadota</taxon>
        <taxon>Gammaproteobacteria</taxon>
        <taxon>Enterobacterales</taxon>
        <taxon>Morganellaceae</taxon>
        <taxon>Arsenophonus</taxon>
    </lineage>
</organism>
<evidence type="ECO:0000256" key="4">
    <source>
        <dbReference type="ARBA" id="ARBA00006549"/>
    </source>
</evidence>
<evidence type="ECO:0000256" key="5">
    <source>
        <dbReference type="ARBA" id="ARBA00012485"/>
    </source>
</evidence>
<reference evidence="19 20" key="1">
    <citation type="submission" date="2023-04" db="EMBL/GenBank/DDBJ databases">
        <title>Genome dynamics across the evolutionary transition to endosymbiosis.</title>
        <authorList>
            <person name="Siozios S."/>
            <person name="Nadal-Jimenez P."/>
            <person name="Azagi T."/>
            <person name="Sprong H."/>
            <person name="Frost C.L."/>
            <person name="Parratt S.R."/>
            <person name="Taylor G."/>
            <person name="Brettell L."/>
            <person name="Lew K.C."/>
            <person name="Croft L."/>
            <person name="King K.C."/>
            <person name="Brockhurst M.A."/>
            <person name="Hypsa V."/>
            <person name="Novakova E."/>
            <person name="Darby A.C."/>
            <person name="Hurst G.D.D."/>
        </authorList>
    </citation>
    <scope>NUCLEOTIDE SEQUENCE [LARGE SCALE GENOMIC DNA]</scope>
    <source>
        <strain evidence="20">aApi_AU</strain>
    </source>
</reference>
<dbReference type="Proteomes" id="UP001231859">
    <property type="component" value="Chromosome"/>
</dbReference>
<evidence type="ECO:0000259" key="18">
    <source>
        <dbReference type="Pfam" id="PF13981"/>
    </source>
</evidence>
<dbReference type="EC" id="2.3.2.26" evidence="5"/>
<accession>A0ABY8P0D3</accession>
<sequence length="1827" mass="204597">MSLVNSNASSSNGLASTSDFSQRNKRAAENIDNEKKATDNLINSDSIIPQDEETLSTSLANSATTKYEHESIALINQLHHKLPTIISLSTEDFYYSVNNEQVRLLCGLLTEEGYITCQPCDIILASELVNHVTDYLIRYKDNEEQIAKLVRLLLKPLGEYGANPEEKISSARQQAVIANWLQYAVLGMSFEAWILKQISDIPSQEPKTLAEYAADPDEKNSSTRQQATANWSQATRLDILSEAWKLKQISGIPSQEQKSFSENGVNPDEKISSGRQRSIITDWLQYAVLSMSSDAWLLKKSSDSQSQEHSLLRHANLRRRLFDQLNSQNESSKLLPEICTYYQEHVLSRVLPIFDLQFKDQNEQLRLENMMLDQPQWGYLHAGALLLRESGAELNQMRLDDIINTGVLLETLIVDEKITAEYIHYFKLPALIHHQLKTSYKTNSTEINQQAMPSIYQNYFNELRQASQSNPLLQFINLLQNWQSRSELARQQLKAHDIDESWLNEYLYHNREVAFINRRGEESLLPNINKVFADQNQQIAKFSEQTEKILLPITFNSIRQTEQIFIEQADIQLIKAEFNAIGSHRSYPMGKARRGMAAGGLVTRVPESIDLLKCTLNGEKRIYALTLEQDIGHHKLYRVDEDKRSILGLFGHDGRAYDDDYKLKMQPILTLKTTNDKPNILFEKLAKRRSERLYEKLQKEGYQATTRQKVDAFFLSLIPLYTCITEAQKGNAGKAIESGLLDIVSFLPFIGKSAQVGSRFSVAAGEAAINGLLTALRQATIAQALREGGKQLIKFGVPHVMKSVPPKAYVGLGVEFIRSADPGFELLTSGGIKGLNSLRNAAIKVKQEINGLTPVVEAIEKQIKGLSNTPVRMFNTERAFRPDLAKEVQVVNIGQERGKNIWVQVHPITGALFGRKYLRDAAGNLELAPVSLREHLYHLKTQGMGGKGASKAARNLSFQSDTISTQLEKISLRQVEKLLVNRQANTIINLSRRDLSNMQLSHCFNQNIDNTFVNLNGANLTKSKLIKAILINIKLNGANLTEADLTNANLFAADLSEADLTNANLFAADLTEVNLNSAKLFSADLAEANLTNAKLFASDLTQVNLTKAKLCAVVLTEANLTKANLLSANLIDANLTKTNLFAANLTKSNLTNADLSAANLSNSKLINADLSGAKLYDAKILYANMHGAKLVGADLTKAHLTHANVVNSNFSNANLSAADLTEAELSNANFLKANLTEVNLTKANCLDTNLAGANLTKANGLEADLTRADLTGANLTNSNFTNTKLEDANLTNANLTKINLSEAELIDTNLANANLQLANLTDSYLINVNLANTNLAGVDFSGAFLRRINFRGANLGDANLEGVDIISVDFSGALLNNTLSLNPFIEWSDANLDLILNHFAHEEGSFLTSINSIDDRYRELKTKLALQLIHSLDRTDINLTQARLPLIEVLGQPPFIKNREISNFINKLIENYLTDSSLELLNNLESHPKLIKPFFNYFDQHPHLLASAHANSAFMQTILAARMPGINVIEISAVNKLYEKYLKLPEIQQQLQYRQIKDIFGDYEGNADWADKYATNYLLLSPTKPGRVLVVSESIFTRMLHPDWYTKWDNIVLFQDGNCLSPAEYNLSQCYKQDFPLFTTPFINCGNQIMFNRLIESFDLNHQYKQYFLEAIKSNSYSTKLIADTHQQALIKIFSPLLDFQQGYSLKKQNYDQIINLYNLTSSTDREKAEHLLALSTVFTRYSSSAIFGTESDSPQILRYYAYALMEKAHNLDHTLIGQDKFNDWKDRLLGTGNAFTCTVLLSDMMIAHAKEHCNGTLKKIQPSAWR</sequence>
<evidence type="ECO:0000256" key="9">
    <source>
        <dbReference type="ARBA" id="ARBA00022737"/>
    </source>
</evidence>
<dbReference type="EMBL" id="CP123759">
    <property type="protein sequence ID" value="WGO82943.1"/>
    <property type="molecule type" value="Genomic_DNA"/>
</dbReference>
<feature type="compositionally biased region" description="Low complexity" evidence="16">
    <location>
        <begin position="1"/>
        <end position="18"/>
    </location>
</feature>
<keyword evidence="11" id="KW-0832">Ubl conjugation</keyword>
<evidence type="ECO:0000256" key="3">
    <source>
        <dbReference type="ARBA" id="ARBA00004613"/>
    </source>
</evidence>
<keyword evidence="20" id="KW-1185">Reference proteome</keyword>
<feature type="region of interest" description="Disordered" evidence="16">
    <location>
        <begin position="1"/>
        <end position="35"/>
    </location>
</feature>
<dbReference type="Pfam" id="PF00805">
    <property type="entry name" value="Pentapeptide"/>
    <property type="match status" value="6"/>
</dbReference>
<evidence type="ECO:0000256" key="13">
    <source>
        <dbReference type="ARBA" id="ARBA00029915"/>
    </source>
</evidence>
<evidence type="ECO:0000313" key="20">
    <source>
        <dbReference type="Proteomes" id="UP001231859"/>
    </source>
</evidence>
<dbReference type="InterPro" id="IPR025726">
    <property type="entry name" value="SopA-like_central"/>
</dbReference>
<dbReference type="Pfam" id="PF13981">
    <property type="entry name" value="SopA"/>
    <property type="match status" value="1"/>
</dbReference>
<dbReference type="Gene3D" id="3.40.1850.10">
    <property type="entry name" value="HECT-like ubiquitin ligase"/>
    <property type="match status" value="1"/>
</dbReference>
<dbReference type="Pfam" id="PF13599">
    <property type="entry name" value="Pentapeptide_4"/>
    <property type="match status" value="1"/>
</dbReference>
<keyword evidence="7" id="KW-0964">Secreted</keyword>
<evidence type="ECO:0000256" key="8">
    <source>
        <dbReference type="ARBA" id="ARBA00022679"/>
    </source>
</evidence>
<feature type="domain" description="E3 ubiquitin ligase SopA-like central" evidence="18">
    <location>
        <begin position="1420"/>
        <end position="1547"/>
    </location>
</feature>
<gene>
    <name evidence="19" type="ORF">QG404_11395</name>
</gene>
<feature type="domain" description="E3 ubiquitin-protein ligase SopA-like catalytic" evidence="17">
    <location>
        <begin position="1664"/>
        <end position="1827"/>
    </location>
</feature>